<evidence type="ECO:0000313" key="1">
    <source>
        <dbReference type="EMBL" id="KAK3716644.1"/>
    </source>
</evidence>
<reference evidence="1" key="1">
    <citation type="submission" date="2023-07" db="EMBL/GenBank/DDBJ databases">
        <title>Black Yeasts Isolated from many extreme environments.</title>
        <authorList>
            <person name="Coleine C."/>
            <person name="Stajich J.E."/>
            <person name="Selbmann L."/>
        </authorList>
    </citation>
    <scope>NUCLEOTIDE SEQUENCE</scope>
    <source>
        <strain evidence="1">CCFEE 5714</strain>
    </source>
</reference>
<gene>
    <name evidence="1" type="ORF">LTR37_006274</name>
</gene>
<dbReference type="Proteomes" id="UP001281147">
    <property type="component" value="Unassembled WGS sequence"/>
</dbReference>
<organism evidence="1 2">
    <name type="scientific">Vermiconidia calcicola</name>
    <dbReference type="NCBI Taxonomy" id="1690605"/>
    <lineage>
        <taxon>Eukaryota</taxon>
        <taxon>Fungi</taxon>
        <taxon>Dikarya</taxon>
        <taxon>Ascomycota</taxon>
        <taxon>Pezizomycotina</taxon>
        <taxon>Dothideomycetes</taxon>
        <taxon>Dothideomycetidae</taxon>
        <taxon>Mycosphaerellales</taxon>
        <taxon>Extremaceae</taxon>
        <taxon>Vermiconidia</taxon>
    </lineage>
</organism>
<proteinExistence type="predicted"/>
<accession>A0ACC3NHS0</accession>
<name>A0ACC3NHS0_9PEZI</name>
<evidence type="ECO:0000313" key="2">
    <source>
        <dbReference type="Proteomes" id="UP001281147"/>
    </source>
</evidence>
<protein>
    <submittedName>
        <fullName evidence="1">Uncharacterized protein</fullName>
    </submittedName>
</protein>
<keyword evidence="2" id="KW-1185">Reference proteome</keyword>
<comment type="caution">
    <text evidence="1">The sequence shown here is derived from an EMBL/GenBank/DDBJ whole genome shotgun (WGS) entry which is preliminary data.</text>
</comment>
<sequence>MAVNEPCHFLRIPPELRNNIYAISNKTVISTSASMATTIQAEYLDVAPSGSIMQFAIFKGYDLDDPREMLKQKFPLKLLSKVQRCKMFMQWSQMAAIRSVGTLRWIEDTTEIQAENQEFMEWTPTKGA</sequence>
<dbReference type="EMBL" id="JAUTXU010000041">
    <property type="protein sequence ID" value="KAK3716644.1"/>
    <property type="molecule type" value="Genomic_DNA"/>
</dbReference>